<keyword evidence="1" id="KW-1133">Transmembrane helix</keyword>
<reference evidence="2" key="1">
    <citation type="journal article" date="2019" name="Nat. Med.">
        <title>A library of human gut bacterial isolates paired with longitudinal multiomics data enables mechanistic microbiome research.</title>
        <authorList>
            <person name="Poyet M."/>
            <person name="Groussin M."/>
            <person name="Gibbons S.M."/>
            <person name="Avila-Pacheco J."/>
            <person name="Jiang X."/>
            <person name="Kearney S.M."/>
            <person name="Perrotta A.R."/>
            <person name="Berdy B."/>
            <person name="Zhao S."/>
            <person name="Lieberman T.D."/>
            <person name="Swanson P.K."/>
            <person name="Smith M."/>
            <person name="Roesemann S."/>
            <person name="Alexander J.E."/>
            <person name="Rich S.A."/>
            <person name="Livny J."/>
            <person name="Vlamakis H."/>
            <person name="Clish C."/>
            <person name="Bullock K."/>
            <person name="Deik A."/>
            <person name="Scott J."/>
            <person name="Pierce K.A."/>
            <person name="Xavier R.J."/>
            <person name="Alm E.J."/>
        </authorList>
    </citation>
    <scope>NUCLEOTIDE SEQUENCE</scope>
    <source>
        <strain evidence="2">BIOML-A13</strain>
    </source>
</reference>
<dbReference type="AlphaFoldDB" id="A0A642C0Z0"/>
<dbReference type="EMBL" id="VWFN01000145">
    <property type="protein sequence ID" value="KAA4636770.1"/>
    <property type="molecule type" value="Genomic_DNA"/>
</dbReference>
<keyword evidence="1" id="KW-0472">Membrane</keyword>
<organism evidence="2">
    <name type="scientific">Bacteroides ovatus</name>
    <dbReference type="NCBI Taxonomy" id="28116"/>
    <lineage>
        <taxon>Bacteria</taxon>
        <taxon>Pseudomonadati</taxon>
        <taxon>Bacteroidota</taxon>
        <taxon>Bacteroidia</taxon>
        <taxon>Bacteroidales</taxon>
        <taxon>Bacteroidaceae</taxon>
        <taxon>Bacteroides</taxon>
    </lineage>
</organism>
<proteinExistence type="predicted"/>
<protein>
    <submittedName>
        <fullName evidence="2">Uncharacterized protein</fullName>
    </submittedName>
</protein>
<comment type="caution">
    <text evidence="2">The sequence shown here is derived from an EMBL/GenBank/DDBJ whole genome shotgun (WGS) entry which is preliminary data.</text>
</comment>
<evidence type="ECO:0000256" key="1">
    <source>
        <dbReference type="SAM" id="Phobius"/>
    </source>
</evidence>
<feature type="transmembrane region" description="Helical" evidence="1">
    <location>
        <begin position="62"/>
        <end position="81"/>
    </location>
</feature>
<keyword evidence="1" id="KW-0812">Transmembrane</keyword>
<name>A0A642C0Z0_BACOV</name>
<accession>A0A642C0Z0</accession>
<gene>
    <name evidence="2" type="ORF">F3B51_27975</name>
</gene>
<sequence>MKRFILLTEQDSYEKKVYWIKDIDRVDDDDDGSKVYFKGSIPNGYYKETPQEIYRMMESKGGFTLGDVLAIILILILIVAACS</sequence>
<evidence type="ECO:0000313" key="2">
    <source>
        <dbReference type="EMBL" id="KAA4636770.1"/>
    </source>
</evidence>